<protein>
    <submittedName>
        <fullName evidence="1">SAM-dependent methyltransferase</fullName>
    </submittedName>
</protein>
<dbReference type="GO" id="GO:0008168">
    <property type="term" value="F:methyltransferase activity"/>
    <property type="evidence" value="ECO:0007669"/>
    <property type="project" value="UniProtKB-KW"/>
</dbReference>
<evidence type="ECO:0000313" key="2">
    <source>
        <dbReference type="Proteomes" id="UP000244817"/>
    </source>
</evidence>
<dbReference type="Gene3D" id="3.40.50.150">
    <property type="entry name" value="Vaccinia Virus protein VP39"/>
    <property type="match status" value="1"/>
</dbReference>
<accession>A0A2T7FW16</accession>
<name>A0A2T7FW16_9RHOB</name>
<proteinExistence type="predicted"/>
<keyword evidence="1" id="KW-0489">Methyltransferase</keyword>
<sequence length="200" mass="21520">MTTDKETLAVYDARAEDYESRFAGDAPSALLQRFINAVPDGGRVLDLGCGPGSAAAHMAAAGLRVDATDASPEMVRLAQAKPGVTARQATFDELDATALYDGIWANFSLLHATRADLPRHLDRIATALKDAGVFHIGMKTGDGEGRDTLGRRYTYVRAKELRQMLEAAGLDIIAQDTGHEVGLSGSDDWWIVLMAQKHHG</sequence>
<dbReference type="Pfam" id="PF13489">
    <property type="entry name" value="Methyltransf_23"/>
    <property type="match status" value="1"/>
</dbReference>
<gene>
    <name evidence="1" type="ORF">DC363_10690</name>
</gene>
<dbReference type="InterPro" id="IPR029063">
    <property type="entry name" value="SAM-dependent_MTases_sf"/>
</dbReference>
<evidence type="ECO:0000313" key="1">
    <source>
        <dbReference type="EMBL" id="PVA06363.1"/>
    </source>
</evidence>
<reference evidence="1 2" key="1">
    <citation type="submission" date="2018-04" db="EMBL/GenBank/DDBJ databases">
        <title>Pelagivirga bohaiensis gen. nov., sp. nov., a bacterium isolated from the Bohai Sea.</title>
        <authorList>
            <person name="Ji X."/>
        </authorList>
    </citation>
    <scope>NUCLEOTIDE SEQUENCE [LARGE SCALE GENOMIC DNA]</scope>
    <source>
        <strain evidence="1 2">BH-SD16</strain>
    </source>
</reference>
<dbReference type="Proteomes" id="UP000244817">
    <property type="component" value="Unassembled WGS sequence"/>
</dbReference>
<dbReference type="EMBL" id="QCYG01000006">
    <property type="protein sequence ID" value="PVA06363.1"/>
    <property type="molecule type" value="Genomic_DNA"/>
</dbReference>
<dbReference type="SUPFAM" id="SSF53335">
    <property type="entry name" value="S-adenosyl-L-methionine-dependent methyltransferases"/>
    <property type="match status" value="1"/>
</dbReference>
<keyword evidence="1" id="KW-0808">Transferase</keyword>
<comment type="caution">
    <text evidence="1">The sequence shown here is derived from an EMBL/GenBank/DDBJ whole genome shotgun (WGS) entry which is preliminary data.</text>
</comment>
<dbReference type="AlphaFoldDB" id="A0A2T7FW16"/>
<dbReference type="PANTHER" id="PTHR43861:SF1">
    <property type="entry name" value="TRANS-ACONITATE 2-METHYLTRANSFERASE"/>
    <property type="match status" value="1"/>
</dbReference>
<dbReference type="CDD" id="cd02440">
    <property type="entry name" value="AdoMet_MTases"/>
    <property type="match status" value="1"/>
</dbReference>
<dbReference type="GO" id="GO:0032259">
    <property type="term" value="P:methylation"/>
    <property type="evidence" value="ECO:0007669"/>
    <property type="project" value="UniProtKB-KW"/>
</dbReference>
<organism evidence="1 2">
    <name type="scientific">Thalassorhabdomicrobium marinisediminis</name>
    <dbReference type="NCBI Taxonomy" id="2170577"/>
    <lineage>
        <taxon>Bacteria</taxon>
        <taxon>Pseudomonadati</taxon>
        <taxon>Pseudomonadota</taxon>
        <taxon>Alphaproteobacteria</taxon>
        <taxon>Rhodobacterales</taxon>
        <taxon>Paracoccaceae</taxon>
        <taxon>Thalassorhabdomicrobium</taxon>
    </lineage>
</organism>
<dbReference type="RefSeq" id="WP_108641144.1">
    <property type="nucleotide sequence ID" value="NZ_QCYG01000006.1"/>
</dbReference>
<dbReference type="OrthoDB" id="9792690at2"/>
<dbReference type="PANTHER" id="PTHR43861">
    <property type="entry name" value="TRANS-ACONITATE 2-METHYLTRANSFERASE-RELATED"/>
    <property type="match status" value="1"/>
</dbReference>
<keyword evidence="2" id="KW-1185">Reference proteome</keyword>